<evidence type="ECO:0000256" key="4">
    <source>
        <dbReference type="ARBA" id="ARBA00022807"/>
    </source>
</evidence>
<dbReference type="AlphaFoldDB" id="A0A839DZ81"/>
<reference evidence="6 7" key="1">
    <citation type="submission" date="2020-07" db="EMBL/GenBank/DDBJ databases">
        <title>Sequencing the genomes of 1000 actinobacteria strains.</title>
        <authorList>
            <person name="Klenk H.-P."/>
        </authorList>
    </citation>
    <scope>NUCLEOTIDE SEQUENCE [LARGE SCALE GENOMIC DNA]</scope>
    <source>
        <strain evidence="6 7">DSM 45975</strain>
    </source>
</reference>
<dbReference type="Pfam" id="PF00877">
    <property type="entry name" value="NLPC_P60"/>
    <property type="match status" value="1"/>
</dbReference>
<accession>A0A839DZ81</accession>
<comment type="similarity">
    <text evidence="1">Belongs to the peptidase C40 family.</text>
</comment>
<dbReference type="GO" id="GO:0006508">
    <property type="term" value="P:proteolysis"/>
    <property type="evidence" value="ECO:0007669"/>
    <property type="project" value="UniProtKB-KW"/>
</dbReference>
<comment type="caution">
    <text evidence="6">The sequence shown here is derived from an EMBL/GenBank/DDBJ whole genome shotgun (WGS) entry which is preliminary data.</text>
</comment>
<dbReference type="PROSITE" id="PS51935">
    <property type="entry name" value="NLPC_P60"/>
    <property type="match status" value="1"/>
</dbReference>
<sequence length="331" mass="35469">MRKLVLALVVLLGFGGLVGVGAVTGLLAGMGGRQGQSWSQCSSGLGPWGNATVKGKRAAKTLSAESRRISKRIISIGKERDLPPRAWQIAIQAGETESNLRNVRHGDRDSLGVFQMRPSQGWGSPAEVTDVEYAINKFYDVLVEVEGWKEMRPGEAAQAVERSAFPDRYHEAQAMSAHLVSTVGNVSSFSGCEQLSSTSALAAKTISYAENQIGKPYVWGAAGPHSFDCSGLVQQAWAAAGVQIPKYSQTQYAQAGKHVPLEQAQPGDLVFWGTGRNPGAIHHVALYVGNNKIIQAPQPGETVERTELWDGGELLPTVVRPVPDEAARDSK</sequence>
<evidence type="ECO:0000259" key="5">
    <source>
        <dbReference type="PROSITE" id="PS51935"/>
    </source>
</evidence>
<evidence type="ECO:0000256" key="2">
    <source>
        <dbReference type="ARBA" id="ARBA00022670"/>
    </source>
</evidence>
<dbReference type="InterPro" id="IPR000064">
    <property type="entry name" value="NLP_P60_dom"/>
</dbReference>
<name>A0A839DZ81_9PSEU</name>
<dbReference type="Gene3D" id="3.90.1720.10">
    <property type="entry name" value="endopeptidase domain like (from Nostoc punctiforme)"/>
    <property type="match status" value="1"/>
</dbReference>
<organism evidence="6 7">
    <name type="scientific">Halosaccharopolyspora lacisalsi</name>
    <dbReference type="NCBI Taxonomy" id="1000566"/>
    <lineage>
        <taxon>Bacteria</taxon>
        <taxon>Bacillati</taxon>
        <taxon>Actinomycetota</taxon>
        <taxon>Actinomycetes</taxon>
        <taxon>Pseudonocardiales</taxon>
        <taxon>Pseudonocardiaceae</taxon>
        <taxon>Halosaccharopolyspora</taxon>
    </lineage>
</organism>
<protein>
    <submittedName>
        <fullName evidence="6">Cell wall-associated NlpC family hydrolase</fullName>
    </submittedName>
</protein>
<dbReference type="InterPro" id="IPR038765">
    <property type="entry name" value="Papain-like_cys_pep_sf"/>
</dbReference>
<keyword evidence="3 6" id="KW-0378">Hydrolase</keyword>
<evidence type="ECO:0000313" key="6">
    <source>
        <dbReference type="EMBL" id="MBA8825546.1"/>
    </source>
</evidence>
<keyword evidence="4" id="KW-0788">Thiol protease</keyword>
<dbReference type="EMBL" id="JACGWZ010000003">
    <property type="protein sequence ID" value="MBA8825546.1"/>
    <property type="molecule type" value="Genomic_DNA"/>
</dbReference>
<keyword evidence="2" id="KW-0645">Protease</keyword>
<dbReference type="SUPFAM" id="SSF54001">
    <property type="entry name" value="Cysteine proteinases"/>
    <property type="match status" value="1"/>
</dbReference>
<evidence type="ECO:0000313" key="7">
    <source>
        <dbReference type="Proteomes" id="UP000569329"/>
    </source>
</evidence>
<dbReference type="PANTHER" id="PTHR47359">
    <property type="entry name" value="PEPTIDOGLYCAN DL-ENDOPEPTIDASE CWLO"/>
    <property type="match status" value="1"/>
</dbReference>
<dbReference type="GO" id="GO:0008234">
    <property type="term" value="F:cysteine-type peptidase activity"/>
    <property type="evidence" value="ECO:0007669"/>
    <property type="project" value="UniProtKB-KW"/>
</dbReference>
<evidence type="ECO:0000256" key="1">
    <source>
        <dbReference type="ARBA" id="ARBA00007074"/>
    </source>
</evidence>
<dbReference type="RefSeq" id="WP_182544712.1">
    <property type="nucleotide sequence ID" value="NZ_JACGWZ010000003.1"/>
</dbReference>
<feature type="domain" description="NlpC/P60" evidence="5">
    <location>
        <begin position="199"/>
        <end position="330"/>
    </location>
</feature>
<proteinExistence type="inferred from homology"/>
<dbReference type="Proteomes" id="UP000569329">
    <property type="component" value="Unassembled WGS sequence"/>
</dbReference>
<evidence type="ECO:0000256" key="3">
    <source>
        <dbReference type="ARBA" id="ARBA00022801"/>
    </source>
</evidence>
<keyword evidence="7" id="KW-1185">Reference proteome</keyword>
<dbReference type="PANTHER" id="PTHR47359:SF3">
    <property type="entry name" value="NLP_P60 DOMAIN-CONTAINING PROTEIN-RELATED"/>
    <property type="match status" value="1"/>
</dbReference>
<gene>
    <name evidence="6" type="ORF">FHX42_002897</name>
</gene>
<dbReference type="InterPro" id="IPR051794">
    <property type="entry name" value="PG_Endopeptidase_C40"/>
</dbReference>